<feature type="domain" description="PLD phosphodiesterase" evidence="7">
    <location>
        <begin position="161"/>
        <end position="188"/>
    </location>
</feature>
<feature type="transmembrane region" description="Helical" evidence="6">
    <location>
        <begin position="6"/>
        <end position="26"/>
    </location>
</feature>
<evidence type="ECO:0000256" key="3">
    <source>
        <dbReference type="ARBA" id="ARBA00018392"/>
    </source>
</evidence>
<dbReference type="RefSeq" id="WP_379769699.1">
    <property type="nucleotide sequence ID" value="NZ_JBHSJF010000005.1"/>
</dbReference>
<dbReference type="PANTHER" id="PTHR21248:SF22">
    <property type="entry name" value="PHOSPHOLIPASE D"/>
    <property type="match status" value="1"/>
</dbReference>
<dbReference type="CDD" id="cd09159">
    <property type="entry name" value="PLDc_ybhO_like_2"/>
    <property type="match status" value="1"/>
</dbReference>
<dbReference type="Pfam" id="PF13091">
    <property type="entry name" value="PLDc_2"/>
    <property type="match status" value="2"/>
</dbReference>
<comment type="subcellular location">
    <subcellularLocation>
        <location evidence="2">Secreted</location>
    </subcellularLocation>
</comment>
<dbReference type="SMART" id="SM00155">
    <property type="entry name" value="PLDc"/>
    <property type="match status" value="2"/>
</dbReference>
<keyword evidence="4" id="KW-0964">Secreted</keyword>
<evidence type="ECO:0000313" key="8">
    <source>
        <dbReference type="EMBL" id="MFC5067376.1"/>
    </source>
</evidence>
<protein>
    <recommendedName>
        <fullName evidence="3">Phospholipase D</fullName>
    </recommendedName>
    <alternativeName>
        <fullName evidence="5">Choline phosphatase</fullName>
    </alternativeName>
</protein>
<accession>A0ABV9Z3G2</accession>
<dbReference type="SUPFAM" id="SSF56024">
    <property type="entry name" value="Phospholipase D/nuclease"/>
    <property type="match status" value="2"/>
</dbReference>
<name>A0ABV9Z3G2_9HYPH</name>
<feature type="domain" description="PLD phosphodiesterase" evidence="7">
    <location>
        <begin position="338"/>
        <end position="365"/>
    </location>
</feature>
<evidence type="ECO:0000256" key="1">
    <source>
        <dbReference type="ARBA" id="ARBA00003145"/>
    </source>
</evidence>
<dbReference type="InterPro" id="IPR025202">
    <property type="entry name" value="PLD-like_dom"/>
</dbReference>
<keyword evidence="9" id="KW-1185">Reference proteome</keyword>
<comment type="caution">
    <text evidence="8">The sequence shown here is derived from an EMBL/GenBank/DDBJ whole genome shotgun (WGS) entry which is preliminary data.</text>
</comment>
<evidence type="ECO:0000256" key="2">
    <source>
        <dbReference type="ARBA" id="ARBA00004613"/>
    </source>
</evidence>
<evidence type="ECO:0000313" key="9">
    <source>
        <dbReference type="Proteomes" id="UP001595796"/>
    </source>
</evidence>
<proteinExistence type="predicted"/>
<dbReference type="InterPro" id="IPR001736">
    <property type="entry name" value="PLipase_D/transphosphatidylase"/>
</dbReference>
<organism evidence="8 9">
    <name type="scientific">Flaviflagellibacter deserti</name>
    <dbReference type="NCBI Taxonomy" id="2267266"/>
    <lineage>
        <taxon>Bacteria</taxon>
        <taxon>Pseudomonadati</taxon>
        <taxon>Pseudomonadota</taxon>
        <taxon>Alphaproteobacteria</taxon>
        <taxon>Hyphomicrobiales</taxon>
        <taxon>Flaviflagellibacter</taxon>
    </lineage>
</organism>
<dbReference type="PROSITE" id="PS50035">
    <property type="entry name" value="PLD"/>
    <property type="match status" value="2"/>
</dbReference>
<dbReference type="CDD" id="cd09110">
    <property type="entry name" value="PLDc_CLS_1"/>
    <property type="match status" value="1"/>
</dbReference>
<dbReference type="PANTHER" id="PTHR21248">
    <property type="entry name" value="CARDIOLIPIN SYNTHASE"/>
    <property type="match status" value="1"/>
</dbReference>
<comment type="function">
    <text evidence="1">Could be a virulence factor.</text>
</comment>
<evidence type="ECO:0000256" key="5">
    <source>
        <dbReference type="ARBA" id="ARBA00029594"/>
    </source>
</evidence>
<sequence length="425" mass="47136">MNSNKLVIWLIGCGVGAIVALLAINLKPDERHLDRPIPQNVTSANPNFPPAMEGVIGSSIETGHAIQTLVNGDEIFPAMLDAIERAERSVNFETYIYWSGDVANRFADALSRKASGGVRVHVLIDGVGGAKMERSLIERMKSAGVDVQIFRPVHWYTLDRVNNRTHRKVLVVDGRIGFTGGVGIADEWNGNARSPSEWRDNHYRVEGPVVAGLQSSFVENWLEVTNELLIGEDYFPPLKAAGKLAAQTVKSSPFSGSENVHLMLLMAIAAATDHIRIEMAYFVPSEVAIQQLIEARKRGVEVEVLVPGDHVDNAGARSASRYLWGELLEAGVRIYEFEPTMLHVKFVTVDDVWATVGSANFDERSFGLNDEANLTVFDQGFTQTHIDIFEADKRRAREVTFEDWQNRPLQQKAIDLIWSALGSQM</sequence>
<evidence type="ECO:0000259" key="7">
    <source>
        <dbReference type="PROSITE" id="PS50035"/>
    </source>
</evidence>
<keyword evidence="6" id="KW-0472">Membrane</keyword>
<keyword evidence="6" id="KW-0812">Transmembrane</keyword>
<evidence type="ECO:0000256" key="6">
    <source>
        <dbReference type="SAM" id="Phobius"/>
    </source>
</evidence>
<dbReference type="EMBL" id="JBHSJF010000005">
    <property type="protein sequence ID" value="MFC5067376.1"/>
    <property type="molecule type" value="Genomic_DNA"/>
</dbReference>
<keyword evidence="6" id="KW-1133">Transmembrane helix</keyword>
<dbReference type="Gene3D" id="3.30.870.10">
    <property type="entry name" value="Endonuclease Chain A"/>
    <property type="match status" value="2"/>
</dbReference>
<reference evidence="9" key="1">
    <citation type="journal article" date="2019" name="Int. J. Syst. Evol. Microbiol.">
        <title>The Global Catalogue of Microorganisms (GCM) 10K type strain sequencing project: providing services to taxonomists for standard genome sequencing and annotation.</title>
        <authorList>
            <consortium name="The Broad Institute Genomics Platform"/>
            <consortium name="The Broad Institute Genome Sequencing Center for Infectious Disease"/>
            <person name="Wu L."/>
            <person name="Ma J."/>
        </authorList>
    </citation>
    <scope>NUCLEOTIDE SEQUENCE [LARGE SCALE GENOMIC DNA]</scope>
    <source>
        <strain evidence="9">CGMCC 1.16444</strain>
    </source>
</reference>
<dbReference type="Proteomes" id="UP001595796">
    <property type="component" value="Unassembled WGS sequence"/>
</dbReference>
<gene>
    <name evidence="8" type="ORF">ACFPFW_05035</name>
</gene>
<evidence type="ECO:0000256" key="4">
    <source>
        <dbReference type="ARBA" id="ARBA00022525"/>
    </source>
</evidence>